<dbReference type="AGR" id="Xenbase:XB-GENE-29094551"/>
<dbReference type="Proteomes" id="UP000008143">
    <property type="component" value="Chromosome 2"/>
</dbReference>
<dbReference type="GeneID" id="116408707"/>
<evidence type="ECO:0000313" key="4">
    <source>
        <dbReference type="Xenbase" id="XB-GENE-29094551"/>
    </source>
</evidence>
<evidence type="ECO:0000313" key="3">
    <source>
        <dbReference type="RefSeq" id="XP_031752227.1"/>
    </source>
</evidence>
<name>A0A8J1J304_XENTR</name>
<organism evidence="2 3">
    <name type="scientific">Xenopus tropicalis</name>
    <name type="common">Western clawed frog</name>
    <name type="synonym">Silurana tropicalis</name>
    <dbReference type="NCBI Taxonomy" id="8364"/>
    <lineage>
        <taxon>Eukaryota</taxon>
        <taxon>Metazoa</taxon>
        <taxon>Chordata</taxon>
        <taxon>Craniata</taxon>
        <taxon>Vertebrata</taxon>
        <taxon>Euteleostomi</taxon>
        <taxon>Amphibia</taxon>
        <taxon>Batrachia</taxon>
        <taxon>Anura</taxon>
        <taxon>Pipoidea</taxon>
        <taxon>Pipidae</taxon>
        <taxon>Xenopodinae</taxon>
        <taxon>Xenopus</taxon>
        <taxon>Silurana</taxon>
    </lineage>
</organism>
<sequence>MKCRMFFFCWQRCLTCGIIAKYEMDEMKRKIVDQCAAEMDLVPNMEEETRCYTCIALAIFLLSLILGCSCRWCRKQLQKRNDDACAKKEDLGFRKHYCVILNEYETSDEDEEFVDCAEGHSILQQVQHTIIYRSSYHLQGSSQTRPTNADDFHDISSSGTDDPNSDKANYSQTQRSADSDDVNTSQPIGTPTLIQMAEKVVKGIQSLWLKLCRSLSRFGTKFVLYNIMPD</sequence>
<accession>A0A8J1J304</accession>
<evidence type="ECO:0000313" key="2">
    <source>
        <dbReference type="Proteomes" id="UP000008143"/>
    </source>
</evidence>
<keyword evidence="2" id="KW-1185">Reference proteome</keyword>
<feature type="region of interest" description="Disordered" evidence="1">
    <location>
        <begin position="141"/>
        <end position="188"/>
    </location>
</feature>
<feature type="compositionally biased region" description="Polar residues" evidence="1">
    <location>
        <begin position="155"/>
        <end position="188"/>
    </location>
</feature>
<reference evidence="3" key="1">
    <citation type="submission" date="2025-08" db="UniProtKB">
        <authorList>
            <consortium name="RefSeq"/>
        </authorList>
    </citation>
    <scope>IDENTIFICATION</scope>
    <source>
        <strain evidence="3">Nigerian</strain>
        <tissue evidence="3">Liver and blood</tissue>
    </source>
</reference>
<dbReference type="RefSeq" id="XP_031752227.1">
    <property type="nucleotide sequence ID" value="XM_031896367.1"/>
</dbReference>
<gene>
    <name evidence="3 4" type="primary">LOC116408707</name>
</gene>
<dbReference type="Xenbase" id="XB-GENE-29094551">
    <property type="gene designation" value="LOC116408707"/>
</dbReference>
<protein>
    <submittedName>
        <fullName evidence="3">Uncharacterized protein LOC116408707 isoform X2</fullName>
    </submittedName>
</protein>
<dbReference type="AlphaFoldDB" id="A0A8J1J304"/>
<evidence type="ECO:0000256" key="1">
    <source>
        <dbReference type="SAM" id="MobiDB-lite"/>
    </source>
</evidence>
<proteinExistence type="predicted"/>